<protein>
    <submittedName>
        <fullName evidence="2">Uncharacterized protein</fullName>
    </submittedName>
</protein>
<evidence type="ECO:0000256" key="1">
    <source>
        <dbReference type="SAM" id="Phobius"/>
    </source>
</evidence>
<dbReference type="EMBL" id="WMLF01000624">
    <property type="protein sequence ID" value="MBB1246822.1"/>
    <property type="molecule type" value="Genomic_DNA"/>
</dbReference>
<proteinExistence type="predicted"/>
<dbReference type="Proteomes" id="UP000766698">
    <property type="component" value="Unassembled WGS sequence"/>
</dbReference>
<reference evidence="3" key="1">
    <citation type="journal article" date="2020" name="Syst. Appl. Microbiol.">
        <title>Streptomyces alkaliterrae sp. nov., isolated from an alkaline soil, and emended descriptions of Streptomyces alkaliphilus, Streptomyces calidiresistens and Streptomyces durbertensis.</title>
        <authorList>
            <person name="Swiecimska M."/>
            <person name="Golinska P."/>
            <person name="Nouioui I."/>
            <person name="Wypij M."/>
            <person name="Rai M."/>
            <person name="Sangal V."/>
            <person name="Goodfellow M."/>
        </authorList>
    </citation>
    <scope>NUCLEOTIDE SEQUENCE [LARGE SCALE GENOMIC DNA]</scope>
    <source>
        <strain evidence="3">DSM 104538</strain>
    </source>
</reference>
<evidence type="ECO:0000313" key="3">
    <source>
        <dbReference type="Proteomes" id="UP000766698"/>
    </source>
</evidence>
<keyword evidence="1" id="KW-0472">Membrane</keyword>
<keyword evidence="1" id="KW-0812">Transmembrane</keyword>
<keyword evidence="3" id="KW-1185">Reference proteome</keyword>
<organism evidence="2 3">
    <name type="scientific">Streptomyces durbertensis</name>
    <dbReference type="NCBI Taxonomy" id="2448886"/>
    <lineage>
        <taxon>Bacteria</taxon>
        <taxon>Bacillati</taxon>
        <taxon>Actinomycetota</taxon>
        <taxon>Actinomycetes</taxon>
        <taxon>Kitasatosporales</taxon>
        <taxon>Streptomycetaceae</taxon>
        <taxon>Streptomyces</taxon>
    </lineage>
</organism>
<feature type="transmembrane region" description="Helical" evidence="1">
    <location>
        <begin position="48"/>
        <end position="66"/>
    </location>
</feature>
<keyword evidence="1" id="KW-1133">Transmembrane helix</keyword>
<sequence>MAQLVDPREEQVRHLLEVGRQPPVPADLADTAAVHGHRLLRRRRALRLALLLLLLLATAALLGWLVTADPWTAGTPETTPPSYGW</sequence>
<name>A0ABR6ENA1_9ACTN</name>
<gene>
    <name evidence="2" type="ORF">GL263_25200</name>
</gene>
<comment type="caution">
    <text evidence="2">The sequence shown here is derived from an EMBL/GenBank/DDBJ whole genome shotgun (WGS) entry which is preliminary data.</text>
</comment>
<evidence type="ECO:0000313" key="2">
    <source>
        <dbReference type="EMBL" id="MBB1246822.1"/>
    </source>
</evidence>
<accession>A0ABR6ENA1</accession>